<feature type="transmembrane region" description="Helical" evidence="6">
    <location>
        <begin position="206"/>
        <end position="226"/>
    </location>
</feature>
<dbReference type="PROSITE" id="PS50850">
    <property type="entry name" value="MFS"/>
    <property type="match status" value="1"/>
</dbReference>
<feature type="transmembrane region" description="Helical" evidence="6">
    <location>
        <begin position="51"/>
        <end position="74"/>
    </location>
</feature>
<feature type="transmembrane region" description="Helical" evidence="6">
    <location>
        <begin position="297"/>
        <end position="320"/>
    </location>
</feature>
<sequence length="470" mass="50341">MKSPETATSPNPDAAPASTSMPPADPRSSSPADVLPSAPPRTGLSPLRRTLALLTLCYLGFLTPLASTALLVAVPEIAAEFSTTGTIINISNALFFVSMAVSPMFWGPLLNVIGRRPVFISAGALLAAFLAGTAAAPTLAGFIAFRVLTAFQGTAYLVAGSVVVGDLYPPESRGRALGWFMSGILVGPSFAPLLGGGIVTVTSWRVIFWVLTGMAIAGVALIFFFLPETMPTNPEPLPGFVPLCRLLNPWLVIRPLLFYPNLWIAALAVSSLIWNQYSLLTPIRYVINPRFDIESPIKSALFFLPPGLGYLAGSIVGGRYSDRIVARFIEKRGRRVPEDRLRAAVPLMALAVPGSMVLYGWAIDKEVGGIPLVVIAMFAQGFLQLCCMPSLNTYCIDVMQEKGQSSVVVAGNYLTRFLFAGAASAACLPAIQAIGVGWFSTISSAFIAVNAFLLWLLAHRGERWRMERDT</sequence>
<evidence type="ECO:0000313" key="8">
    <source>
        <dbReference type="EMBL" id="KAH7359313.1"/>
    </source>
</evidence>
<feature type="transmembrane region" description="Helical" evidence="6">
    <location>
        <begin position="86"/>
        <end position="106"/>
    </location>
</feature>
<gene>
    <name evidence="8" type="ORF">B0T11DRAFT_259224</name>
</gene>
<feature type="transmembrane region" description="Helical" evidence="6">
    <location>
        <begin position="341"/>
        <end position="363"/>
    </location>
</feature>
<dbReference type="Gene3D" id="1.20.1250.20">
    <property type="entry name" value="MFS general substrate transporter like domains"/>
    <property type="match status" value="1"/>
</dbReference>
<dbReference type="InterPro" id="IPR020846">
    <property type="entry name" value="MFS_dom"/>
</dbReference>
<dbReference type="GO" id="GO:0005886">
    <property type="term" value="C:plasma membrane"/>
    <property type="evidence" value="ECO:0007669"/>
    <property type="project" value="TreeGrafter"/>
</dbReference>
<dbReference type="PANTHER" id="PTHR23502">
    <property type="entry name" value="MAJOR FACILITATOR SUPERFAMILY"/>
    <property type="match status" value="1"/>
</dbReference>
<name>A0A8K0X219_9PEZI</name>
<feature type="transmembrane region" description="Helical" evidence="6">
    <location>
        <begin position="118"/>
        <end position="137"/>
    </location>
</feature>
<feature type="region of interest" description="Disordered" evidence="5">
    <location>
        <begin position="1"/>
        <end position="41"/>
    </location>
</feature>
<feature type="transmembrane region" description="Helical" evidence="6">
    <location>
        <begin position="256"/>
        <end position="277"/>
    </location>
</feature>
<evidence type="ECO:0000256" key="6">
    <source>
        <dbReference type="SAM" id="Phobius"/>
    </source>
</evidence>
<evidence type="ECO:0000256" key="3">
    <source>
        <dbReference type="ARBA" id="ARBA00022989"/>
    </source>
</evidence>
<dbReference type="AlphaFoldDB" id="A0A8K0X219"/>
<dbReference type="InterPro" id="IPR036259">
    <property type="entry name" value="MFS_trans_sf"/>
</dbReference>
<keyword evidence="3 6" id="KW-1133">Transmembrane helix</keyword>
<evidence type="ECO:0000313" key="9">
    <source>
        <dbReference type="Proteomes" id="UP000813385"/>
    </source>
</evidence>
<dbReference type="OrthoDB" id="3066029at2759"/>
<dbReference type="InterPro" id="IPR011701">
    <property type="entry name" value="MFS"/>
</dbReference>
<evidence type="ECO:0000256" key="5">
    <source>
        <dbReference type="SAM" id="MobiDB-lite"/>
    </source>
</evidence>
<comment type="caution">
    <text evidence="8">The sequence shown here is derived from an EMBL/GenBank/DDBJ whole genome shotgun (WGS) entry which is preliminary data.</text>
</comment>
<dbReference type="Pfam" id="PF07690">
    <property type="entry name" value="MFS_1"/>
    <property type="match status" value="1"/>
</dbReference>
<dbReference type="GO" id="GO:0022857">
    <property type="term" value="F:transmembrane transporter activity"/>
    <property type="evidence" value="ECO:0007669"/>
    <property type="project" value="InterPro"/>
</dbReference>
<accession>A0A8K0X219</accession>
<keyword evidence="9" id="KW-1185">Reference proteome</keyword>
<evidence type="ECO:0000259" key="7">
    <source>
        <dbReference type="PROSITE" id="PS50850"/>
    </source>
</evidence>
<feature type="compositionally biased region" description="Low complexity" evidence="5">
    <location>
        <begin position="20"/>
        <end position="33"/>
    </location>
</feature>
<protein>
    <submittedName>
        <fullName evidence="8">MFS transporter</fullName>
    </submittedName>
</protein>
<feature type="transmembrane region" description="Helical" evidence="6">
    <location>
        <begin position="413"/>
        <end position="431"/>
    </location>
</feature>
<feature type="transmembrane region" description="Helical" evidence="6">
    <location>
        <begin position="369"/>
        <end position="392"/>
    </location>
</feature>
<dbReference type="PANTHER" id="PTHR23502:SF64">
    <property type="entry name" value="TRANSPORTER, PUTATIVE (AFU_ORTHOLOGUE AFUA_3G11760)-RELATED"/>
    <property type="match status" value="1"/>
</dbReference>
<dbReference type="Proteomes" id="UP000813385">
    <property type="component" value="Unassembled WGS sequence"/>
</dbReference>
<keyword evidence="4 6" id="KW-0472">Membrane</keyword>
<comment type="subcellular location">
    <subcellularLocation>
        <location evidence="1">Membrane</location>
        <topology evidence="1">Multi-pass membrane protein</topology>
    </subcellularLocation>
</comment>
<feature type="transmembrane region" description="Helical" evidence="6">
    <location>
        <begin position="143"/>
        <end position="164"/>
    </location>
</feature>
<organism evidence="8 9">
    <name type="scientific">Plectosphaerella cucumerina</name>
    <dbReference type="NCBI Taxonomy" id="40658"/>
    <lineage>
        <taxon>Eukaryota</taxon>
        <taxon>Fungi</taxon>
        <taxon>Dikarya</taxon>
        <taxon>Ascomycota</taxon>
        <taxon>Pezizomycotina</taxon>
        <taxon>Sordariomycetes</taxon>
        <taxon>Hypocreomycetidae</taxon>
        <taxon>Glomerellales</taxon>
        <taxon>Plectosphaerellaceae</taxon>
        <taxon>Plectosphaerella</taxon>
    </lineage>
</organism>
<dbReference type="EMBL" id="JAGPXD010000004">
    <property type="protein sequence ID" value="KAH7359313.1"/>
    <property type="molecule type" value="Genomic_DNA"/>
</dbReference>
<reference evidence="8" key="1">
    <citation type="journal article" date="2021" name="Nat. Commun.">
        <title>Genetic determinants of endophytism in the Arabidopsis root mycobiome.</title>
        <authorList>
            <person name="Mesny F."/>
            <person name="Miyauchi S."/>
            <person name="Thiergart T."/>
            <person name="Pickel B."/>
            <person name="Atanasova L."/>
            <person name="Karlsson M."/>
            <person name="Huettel B."/>
            <person name="Barry K.W."/>
            <person name="Haridas S."/>
            <person name="Chen C."/>
            <person name="Bauer D."/>
            <person name="Andreopoulos W."/>
            <person name="Pangilinan J."/>
            <person name="LaButti K."/>
            <person name="Riley R."/>
            <person name="Lipzen A."/>
            <person name="Clum A."/>
            <person name="Drula E."/>
            <person name="Henrissat B."/>
            <person name="Kohler A."/>
            <person name="Grigoriev I.V."/>
            <person name="Martin F.M."/>
            <person name="Hacquard S."/>
        </authorList>
    </citation>
    <scope>NUCLEOTIDE SEQUENCE</scope>
    <source>
        <strain evidence="8">MPI-CAGE-AT-0016</strain>
    </source>
</reference>
<evidence type="ECO:0000256" key="4">
    <source>
        <dbReference type="ARBA" id="ARBA00023136"/>
    </source>
</evidence>
<feature type="compositionally biased region" description="Polar residues" evidence="5">
    <location>
        <begin position="1"/>
        <end position="11"/>
    </location>
</feature>
<feature type="domain" description="Major facilitator superfamily (MFS) profile" evidence="7">
    <location>
        <begin position="52"/>
        <end position="462"/>
    </location>
</feature>
<dbReference type="SUPFAM" id="SSF103473">
    <property type="entry name" value="MFS general substrate transporter"/>
    <property type="match status" value="1"/>
</dbReference>
<keyword evidence="2 6" id="KW-0812">Transmembrane</keyword>
<feature type="transmembrane region" description="Helical" evidence="6">
    <location>
        <begin position="176"/>
        <end position="200"/>
    </location>
</feature>
<evidence type="ECO:0000256" key="2">
    <source>
        <dbReference type="ARBA" id="ARBA00022692"/>
    </source>
</evidence>
<proteinExistence type="predicted"/>
<feature type="transmembrane region" description="Helical" evidence="6">
    <location>
        <begin position="437"/>
        <end position="458"/>
    </location>
</feature>
<evidence type="ECO:0000256" key="1">
    <source>
        <dbReference type="ARBA" id="ARBA00004141"/>
    </source>
</evidence>